<dbReference type="GO" id="GO:0003677">
    <property type="term" value="F:DNA binding"/>
    <property type="evidence" value="ECO:0007669"/>
    <property type="project" value="InterPro"/>
</dbReference>
<dbReference type="PANTHER" id="PTHR34388">
    <property type="entry name" value="DNA POLYMERASE III SUBUNIT DELTA"/>
    <property type="match status" value="1"/>
</dbReference>
<dbReference type="NCBIfam" id="TIGR01128">
    <property type="entry name" value="holA"/>
    <property type="match status" value="1"/>
</dbReference>
<evidence type="ECO:0000256" key="4">
    <source>
        <dbReference type="ARBA" id="ARBA00022695"/>
    </source>
</evidence>
<dbReference type="Gene3D" id="1.20.272.10">
    <property type="match status" value="1"/>
</dbReference>
<dbReference type="Pfam" id="PF06144">
    <property type="entry name" value="DNA_pol3_delta"/>
    <property type="match status" value="1"/>
</dbReference>
<evidence type="ECO:0000256" key="1">
    <source>
        <dbReference type="ARBA" id="ARBA00012417"/>
    </source>
</evidence>
<dbReference type="EMBL" id="CAFABA010000069">
    <property type="protein sequence ID" value="CAB4832792.1"/>
    <property type="molecule type" value="Genomic_DNA"/>
</dbReference>
<comment type="catalytic activity">
    <reaction evidence="8">
        <text>DNA(n) + a 2'-deoxyribonucleoside 5'-triphosphate = DNA(n+1) + diphosphate</text>
        <dbReference type="Rhea" id="RHEA:22508"/>
        <dbReference type="Rhea" id="RHEA-COMP:17339"/>
        <dbReference type="Rhea" id="RHEA-COMP:17340"/>
        <dbReference type="ChEBI" id="CHEBI:33019"/>
        <dbReference type="ChEBI" id="CHEBI:61560"/>
        <dbReference type="ChEBI" id="CHEBI:173112"/>
        <dbReference type="EC" id="2.7.7.7"/>
    </reaction>
</comment>
<dbReference type="GO" id="GO:0003887">
    <property type="term" value="F:DNA-directed DNA polymerase activity"/>
    <property type="evidence" value="ECO:0007669"/>
    <property type="project" value="UniProtKB-KW"/>
</dbReference>
<feature type="domain" description="DNA polymerase III delta N-terminal" evidence="9">
    <location>
        <begin position="9"/>
        <end position="114"/>
    </location>
</feature>
<keyword evidence="5" id="KW-0235">DNA replication</keyword>
<dbReference type="AlphaFoldDB" id="A0A6J6UIW3"/>
<dbReference type="InterPro" id="IPR005790">
    <property type="entry name" value="DNA_polIII_delta"/>
</dbReference>
<comment type="similarity">
    <text evidence="7">Belongs to the DNA polymerase HolA subunit family.</text>
</comment>
<keyword evidence="3" id="KW-0808">Transferase</keyword>
<keyword evidence="6" id="KW-0239">DNA-directed DNA polymerase</keyword>
<dbReference type="EMBL" id="CAFBOS010000086">
    <property type="protein sequence ID" value="CAB4998972.1"/>
    <property type="molecule type" value="Genomic_DNA"/>
</dbReference>
<evidence type="ECO:0000256" key="5">
    <source>
        <dbReference type="ARBA" id="ARBA00022705"/>
    </source>
</evidence>
<dbReference type="InterPro" id="IPR008921">
    <property type="entry name" value="DNA_pol3_clamp-load_cplx_C"/>
</dbReference>
<organism evidence="10">
    <name type="scientific">freshwater metagenome</name>
    <dbReference type="NCBI Taxonomy" id="449393"/>
    <lineage>
        <taxon>unclassified sequences</taxon>
        <taxon>metagenomes</taxon>
        <taxon>ecological metagenomes</taxon>
    </lineage>
</organism>
<keyword evidence="4" id="KW-0548">Nucleotidyltransferase</keyword>
<proteinExistence type="inferred from homology"/>
<evidence type="ECO:0000313" key="11">
    <source>
        <dbReference type="EMBL" id="CAB4832792.1"/>
    </source>
</evidence>
<evidence type="ECO:0000256" key="7">
    <source>
        <dbReference type="ARBA" id="ARBA00034754"/>
    </source>
</evidence>
<dbReference type="GO" id="GO:0009360">
    <property type="term" value="C:DNA polymerase III complex"/>
    <property type="evidence" value="ECO:0007669"/>
    <property type="project" value="InterPro"/>
</dbReference>
<dbReference type="InterPro" id="IPR027417">
    <property type="entry name" value="P-loop_NTPase"/>
</dbReference>
<protein>
    <recommendedName>
        <fullName evidence="2">DNA polymerase III subunit delta</fullName>
        <ecNumber evidence="1">2.7.7.7</ecNumber>
    </recommendedName>
</protein>
<gene>
    <name evidence="10" type="ORF">UFOPK2754_02311</name>
    <name evidence="11" type="ORF">UFOPK3139_01708</name>
    <name evidence="12" type="ORF">UFOPK3967_01507</name>
</gene>
<evidence type="ECO:0000256" key="3">
    <source>
        <dbReference type="ARBA" id="ARBA00022679"/>
    </source>
</evidence>
<reference evidence="10" key="1">
    <citation type="submission" date="2020-05" db="EMBL/GenBank/DDBJ databases">
        <authorList>
            <person name="Chiriac C."/>
            <person name="Salcher M."/>
            <person name="Ghai R."/>
            <person name="Kavagutti S V."/>
        </authorList>
    </citation>
    <scope>NUCLEOTIDE SEQUENCE</scope>
</reference>
<name>A0A6J6UIW3_9ZZZZ</name>
<dbReference type="EC" id="2.7.7.7" evidence="1"/>
<accession>A0A6J6UIW3</accession>
<dbReference type="SUPFAM" id="SSF48019">
    <property type="entry name" value="post-AAA+ oligomerization domain-like"/>
    <property type="match status" value="1"/>
</dbReference>
<sequence length="342" mass="36777">MPAALSHIHLLVGDEPSLLADAVHELIHELLAGEDRDFALVRLGEEDFRADDGFTLASLIDAAQTPPFLTGHRVVVGHHLGRFSKADDLVALLTVLADPLASTRLVLVWERGQSPRQDRLGAVPKKLLEAVKAAGGVVHETGVPSGKAADSWLDERLNEASVTLDRAARQLVHQRLGEDRARVVGVLHTIETTYGPGAKVSAADIEPFLGEAGTVPPWELTDSIDSGNIADALDKLHRMLGAGERHPLQLLATLHTHYGRMMRLDGVGGLDERGAANLLGMKGSTFPAKKALTQSRRLGGPKVRQATRLLAEADLALRGTVAWPPDMVMEVLVARLANLARR</sequence>
<evidence type="ECO:0000313" key="10">
    <source>
        <dbReference type="EMBL" id="CAB4759486.1"/>
    </source>
</evidence>
<evidence type="ECO:0000256" key="6">
    <source>
        <dbReference type="ARBA" id="ARBA00022932"/>
    </source>
</evidence>
<evidence type="ECO:0000256" key="2">
    <source>
        <dbReference type="ARBA" id="ARBA00017703"/>
    </source>
</evidence>
<evidence type="ECO:0000259" key="9">
    <source>
        <dbReference type="Pfam" id="PF06144"/>
    </source>
</evidence>
<dbReference type="EMBL" id="CAEZYR010000100">
    <property type="protein sequence ID" value="CAB4759486.1"/>
    <property type="molecule type" value="Genomic_DNA"/>
</dbReference>
<dbReference type="PANTHER" id="PTHR34388:SF1">
    <property type="entry name" value="DNA POLYMERASE III SUBUNIT DELTA"/>
    <property type="match status" value="1"/>
</dbReference>
<dbReference type="Gene3D" id="3.40.50.300">
    <property type="entry name" value="P-loop containing nucleotide triphosphate hydrolases"/>
    <property type="match status" value="1"/>
</dbReference>
<evidence type="ECO:0000256" key="8">
    <source>
        <dbReference type="ARBA" id="ARBA00049244"/>
    </source>
</evidence>
<dbReference type="InterPro" id="IPR010372">
    <property type="entry name" value="DNA_pol3_delta_N"/>
</dbReference>
<dbReference type="SUPFAM" id="SSF52540">
    <property type="entry name" value="P-loop containing nucleoside triphosphate hydrolases"/>
    <property type="match status" value="1"/>
</dbReference>
<evidence type="ECO:0000313" key="12">
    <source>
        <dbReference type="EMBL" id="CAB4998972.1"/>
    </source>
</evidence>
<dbReference type="GO" id="GO:0006261">
    <property type="term" value="P:DNA-templated DNA replication"/>
    <property type="evidence" value="ECO:0007669"/>
    <property type="project" value="TreeGrafter"/>
</dbReference>